<evidence type="ECO:0000313" key="2">
    <source>
        <dbReference type="Proteomes" id="UP001054837"/>
    </source>
</evidence>
<dbReference type="AlphaFoldDB" id="A0AAV4MR62"/>
<comment type="caution">
    <text evidence="1">The sequence shown here is derived from an EMBL/GenBank/DDBJ whole genome shotgun (WGS) entry which is preliminary data.</text>
</comment>
<dbReference type="EMBL" id="BPLQ01000746">
    <property type="protein sequence ID" value="GIX74415.1"/>
    <property type="molecule type" value="Genomic_DNA"/>
</dbReference>
<evidence type="ECO:0000313" key="1">
    <source>
        <dbReference type="EMBL" id="GIX74415.1"/>
    </source>
</evidence>
<accession>A0AAV4MR62</accession>
<sequence>MDNYKLGILGMSEAKWTSFGSNKTVNDKTILLSECDEGHEGCVALILGKKAKDSLIGPGTKSPTIQKQNFNGKQETYLSFNISLPPMLTKVNFNLQPYKKERSVPTAFNYSKQLNNSNNFGVRHFPAQKLLVMDVLYKHGISTCY</sequence>
<protein>
    <recommendedName>
        <fullName evidence="3">LAGLIDADG homing endonuclease</fullName>
    </recommendedName>
</protein>
<evidence type="ECO:0008006" key="3">
    <source>
        <dbReference type="Google" id="ProtNLM"/>
    </source>
</evidence>
<dbReference type="Proteomes" id="UP001054837">
    <property type="component" value="Unassembled WGS sequence"/>
</dbReference>
<reference evidence="1 2" key="1">
    <citation type="submission" date="2021-06" db="EMBL/GenBank/DDBJ databases">
        <title>Caerostris darwini draft genome.</title>
        <authorList>
            <person name="Kono N."/>
            <person name="Arakawa K."/>
        </authorList>
    </citation>
    <scope>NUCLEOTIDE SEQUENCE [LARGE SCALE GENOMIC DNA]</scope>
</reference>
<gene>
    <name evidence="1" type="ORF">CDAR_235181</name>
</gene>
<name>A0AAV4MR62_9ARAC</name>
<keyword evidence="2" id="KW-1185">Reference proteome</keyword>
<organism evidence="1 2">
    <name type="scientific">Caerostris darwini</name>
    <dbReference type="NCBI Taxonomy" id="1538125"/>
    <lineage>
        <taxon>Eukaryota</taxon>
        <taxon>Metazoa</taxon>
        <taxon>Ecdysozoa</taxon>
        <taxon>Arthropoda</taxon>
        <taxon>Chelicerata</taxon>
        <taxon>Arachnida</taxon>
        <taxon>Araneae</taxon>
        <taxon>Araneomorphae</taxon>
        <taxon>Entelegynae</taxon>
        <taxon>Araneoidea</taxon>
        <taxon>Araneidae</taxon>
        <taxon>Caerostris</taxon>
    </lineage>
</organism>
<proteinExistence type="predicted"/>